<protein>
    <submittedName>
        <fullName evidence="2">Uncharacterized protein</fullName>
    </submittedName>
</protein>
<feature type="compositionally biased region" description="Polar residues" evidence="1">
    <location>
        <begin position="21"/>
        <end position="41"/>
    </location>
</feature>
<sequence>MFEVQLDGQTSWILTDRSAGGRNSTLSPSPSNSRTDLGVSSSSNTAYDRIVVPAFGKHDTILLWINDDPVTACSLKIRSNVSFSLADLAGLLPLVAAQATNYNPFAKQCYWYARAVYESIKRKYPSEETRGDAYDRRGKHAKLLPVPCKVSENELKLIQGAWLTRIEEIAGVETISQMRENTRSAEDRARTAEERLQHERCAAEESKRAAEESKRAAEESKRAAEESKRAAEESKCAALKSETDAEQAKRNEANAREAVEEERRNTEEARRNEEEARRNEEEARRNEAEEKRKCLELEAELREMRKVLKP</sequence>
<dbReference type="InParanoid" id="A0A0C3F9Y1"/>
<accession>A0A0C3F9Y1</accession>
<keyword evidence="3" id="KW-1185">Reference proteome</keyword>
<feature type="region of interest" description="Disordered" evidence="1">
    <location>
        <begin position="178"/>
        <end position="310"/>
    </location>
</feature>
<dbReference type="Proteomes" id="UP000054166">
    <property type="component" value="Unassembled WGS sequence"/>
</dbReference>
<dbReference type="EMBL" id="KN833034">
    <property type="protein sequence ID" value="KIM76546.1"/>
    <property type="molecule type" value="Genomic_DNA"/>
</dbReference>
<evidence type="ECO:0000256" key="1">
    <source>
        <dbReference type="SAM" id="MobiDB-lite"/>
    </source>
</evidence>
<dbReference type="AlphaFoldDB" id="A0A0C3F9Y1"/>
<name>A0A0C3F9Y1_PILCF</name>
<reference evidence="2 3" key="1">
    <citation type="submission" date="2014-04" db="EMBL/GenBank/DDBJ databases">
        <authorList>
            <consortium name="DOE Joint Genome Institute"/>
            <person name="Kuo A."/>
            <person name="Tarkka M."/>
            <person name="Buscot F."/>
            <person name="Kohler A."/>
            <person name="Nagy L.G."/>
            <person name="Floudas D."/>
            <person name="Copeland A."/>
            <person name="Barry K.W."/>
            <person name="Cichocki N."/>
            <person name="Veneault-Fourrey C."/>
            <person name="LaButti K."/>
            <person name="Lindquist E.A."/>
            <person name="Lipzen A."/>
            <person name="Lundell T."/>
            <person name="Morin E."/>
            <person name="Murat C."/>
            <person name="Sun H."/>
            <person name="Tunlid A."/>
            <person name="Henrissat B."/>
            <person name="Grigoriev I.V."/>
            <person name="Hibbett D.S."/>
            <person name="Martin F."/>
            <person name="Nordberg H.P."/>
            <person name="Cantor M.N."/>
            <person name="Hua S.X."/>
        </authorList>
    </citation>
    <scope>NUCLEOTIDE SEQUENCE [LARGE SCALE GENOMIC DNA]</scope>
    <source>
        <strain evidence="2 3">F 1598</strain>
    </source>
</reference>
<evidence type="ECO:0000313" key="2">
    <source>
        <dbReference type="EMBL" id="KIM76546.1"/>
    </source>
</evidence>
<reference evidence="3" key="2">
    <citation type="submission" date="2015-01" db="EMBL/GenBank/DDBJ databases">
        <title>Evolutionary Origins and Diversification of the Mycorrhizal Mutualists.</title>
        <authorList>
            <consortium name="DOE Joint Genome Institute"/>
            <consortium name="Mycorrhizal Genomics Consortium"/>
            <person name="Kohler A."/>
            <person name="Kuo A."/>
            <person name="Nagy L.G."/>
            <person name="Floudas D."/>
            <person name="Copeland A."/>
            <person name="Barry K.W."/>
            <person name="Cichocki N."/>
            <person name="Veneault-Fourrey C."/>
            <person name="LaButti K."/>
            <person name="Lindquist E.A."/>
            <person name="Lipzen A."/>
            <person name="Lundell T."/>
            <person name="Morin E."/>
            <person name="Murat C."/>
            <person name="Riley R."/>
            <person name="Ohm R."/>
            <person name="Sun H."/>
            <person name="Tunlid A."/>
            <person name="Henrissat B."/>
            <person name="Grigoriev I.V."/>
            <person name="Hibbett D.S."/>
            <person name="Martin F."/>
        </authorList>
    </citation>
    <scope>NUCLEOTIDE SEQUENCE [LARGE SCALE GENOMIC DNA]</scope>
    <source>
        <strain evidence="3">F 1598</strain>
    </source>
</reference>
<dbReference type="HOGENOM" id="CLU_066692_0_0_1"/>
<evidence type="ECO:0000313" key="3">
    <source>
        <dbReference type="Proteomes" id="UP000054166"/>
    </source>
</evidence>
<feature type="compositionally biased region" description="Basic and acidic residues" evidence="1">
    <location>
        <begin position="180"/>
        <end position="310"/>
    </location>
</feature>
<organism evidence="2 3">
    <name type="scientific">Piloderma croceum (strain F 1598)</name>
    <dbReference type="NCBI Taxonomy" id="765440"/>
    <lineage>
        <taxon>Eukaryota</taxon>
        <taxon>Fungi</taxon>
        <taxon>Dikarya</taxon>
        <taxon>Basidiomycota</taxon>
        <taxon>Agaricomycotina</taxon>
        <taxon>Agaricomycetes</taxon>
        <taxon>Agaricomycetidae</taxon>
        <taxon>Atheliales</taxon>
        <taxon>Atheliaceae</taxon>
        <taxon>Piloderma</taxon>
    </lineage>
</organism>
<feature type="region of interest" description="Disordered" evidence="1">
    <location>
        <begin position="16"/>
        <end position="41"/>
    </location>
</feature>
<gene>
    <name evidence="2" type="ORF">PILCRDRAFT_645918</name>
</gene>
<dbReference type="STRING" id="765440.A0A0C3F9Y1"/>
<proteinExistence type="predicted"/>